<dbReference type="InterPro" id="IPR000163">
    <property type="entry name" value="Prohibitin"/>
</dbReference>
<keyword evidence="2" id="KW-0175">Coiled coil</keyword>
<evidence type="ECO:0000256" key="1">
    <source>
        <dbReference type="ARBA" id="ARBA00004167"/>
    </source>
</evidence>
<dbReference type="InterPro" id="IPR036013">
    <property type="entry name" value="Band_7/SPFH_dom_sf"/>
</dbReference>
<dbReference type="Pfam" id="PF01145">
    <property type="entry name" value="Band_7"/>
    <property type="match status" value="1"/>
</dbReference>
<keyword evidence="4" id="KW-0812">Transmembrane</keyword>
<dbReference type="EMBL" id="JAQNDK010000007">
    <property type="protein sequence ID" value="MDC0685832.1"/>
    <property type="molecule type" value="Genomic_DNA"/>
</dbReference>
<proteinExistence type="predicted"/>
<evidence type="ECO:0000256" key="4">
    <source>
        <dbReference type="SAM" id="Phobius"/>
    </source>
</evidence>
<feature type="region of interest" description="Disordered" evidence="3">
    <location>
        <begin position="328"/>
        <end position="381"/>
    </location>
</feature>
<organism evidence="6 7">
    <name type="scientific">Sorangium atrum</name>
    <dbReference type="NCBI Taxonomy" id="2995308"/>
    <lineage>
        <taxon>Bacteria</taxon>
        <taxon>Pseudomonadati</taxon>
        <taxon>Myxococcota</taxon>
        <taxon>Polyangia</taxon>
        <taxon>Polyangiales</taxon>
        <taxon>Polyangiaceae</taxon>
        <taxon>Sorangium</taxon>
    </lineage>
</organism>
<dbReference type="Gene3D" id="3.30.479.30">
    <property type="entry name" value="Band 7 domain"/>
    <property type="match status" value="1"/>
</dbReference>
<feature type="compositionally biased region" description="Low complexity" evidence="3">
    <location>
        <begin position="334"/>
        <end position="352"/>
    </location>
</feature>
<keyword evidence="4" id="KW-1133">Transmembrane helix</keyword>
<dbReference type="SUPFAM" id="SSF117892">
    <property type="entry name" value="Band 7/SPFH domain"/>
    <property type="match status" value="1"/>
</dbReference>
<protein>
    <submittedName>
        <fullName evidence="6">SPFH domain-containing protein</fullName>
    </submittedName>
</protein>
<sequence length="381" mass="40367">MAKIPSIKLGGQGGVAGALRGVALGLVLLVTMLFVACTTVTRIDAAHVGIRVKLAGSNRGVSDIPVVTGWVFYNPLTEQIVQFPTSVQNVVWTASAHEGRTVDESITFSSSEGVNVGADIGMSFHIEPDKAPHLYLRFRENDLMRLADRYVRNAVREAFNSVASKMPVQEIYGSGKTRLIHDVQKELVLVLEKDGIRIDQLTINGALRLPENVAAAINQAMEATQKAIQAENRVRQVRAEADQAIATARGAAESARERARGEADALLIRARSEAKANTIIRLSTTAAVLQYRALERWNGRLPAMNQGPLPMLTFDMKSALDKDAEQKLAELLEETAPGGDAAPAPGSAPAGGAATGAGGDEGDKGAKPAEKPAGQAPVSAP</sequence>
<evidence type="ECO:0000259" key="5">
    <source>
        <dbReference type="Pfam" id="PF01145"/>
    </source>
</evidence>
<accession>A0ABT5CHB6</accession>
<evidence type="ECO:0000256" key="3">
    <source>
        <dbReference type="SAM" id="MobiDB-lite"/>
    </source>
</evidence>
<dbReference type="PANTHER" id="PTHR42911">
    <property type="entry name" value="MODULATOR OF FTSH PROTEASE HFLC"/>
    <property type="match status" value="1"/>
</dbReference>
<feature type="compositionally biased region" description="Basic and acidic residues" evidence="3">
    <location>
        <begin position="361"/>
        <end position="370"/>
    </location>
</feature>
<gene>
    <name evidence="6" type="ORF">POL72_49470</name>
</gene>
<keyword evidence="4" id="KW-0472">Membrane</keyword>
<feature type="domain" description="Band 7" evidence="5">
    <location>
        <begin position="42"/>
        <end position="236"/>
    </location>
</feature>
<keyword evidence="7" id="KW-1185">Reference proteome</keyword>
<feature type="coiled-coil region" evidence="2">
    <location>
        <begin position="213"/>
        <end position="247"/>
    </location>
</feature>
<dbReference type="RefSeq" id="WP_272104348.1">
    <property type="nucleotide sequence ID" value="NZ_JAQNDK010000007.1"/>
</dbReference>
<dbReference type="Proteomes" id="UP001217485">
    <property type="component" value="Unassembled WGS sequence"/>
</dbReference>
<comment type="caution">
    <text evidence="6">The sequence shown here is derived from an EMBL/GenBank/DDBJ whole genome shotgun (WGS) entry which is preliminary data.</text>
</comment>
<feature type="transmembrane region" description="Helical" evidence="4">
    <location>
        <begin position="21"/>
        <end position="41"/>
    </location>
</feature>
<comment type="subcellular location">
    <subcellularLocation>
        <location evidence="1">Membrane</location>
        <topology evidence="1">Single-pass membrane protein</topology>
    </subcellularLocation>
</comment>
<evidence type="ECO:0000313" key="6">
    <source>
        <dbReference type="EMBL" id="MDC0685832.1"/>
    </source>
</evidence>
<dbReference type="PANTHER" id="PTHR42911:SF1">
    <property type="entry name" value="MODULATOR OF FTSH PROTEASE HFLC"/>
    <property type="match status" value="1"/>
</dbReference>
<evidence type="ECO:0000256" key="2">
    <source>
        <dbReference type="SAM" id="Coils"/>
    </source>
</evidence>
<evidence type="ECO:0000313" key="7">
    <source>
        <dbReference type="Proteomes" id="UP001217485"/>
    </source>
</evidence>
<reference evidence="6 7" key="1">
    <citation type="submission" date="2023-01" db="EMBL/GenBank/DDBJ databases">
        <title>Minimal conservation of predation-associated metabolite biosynthetic gene clusters underscores biosynthetic potential of Myxococcota including descriptions for ten novel species: Archangium lansinium sp. nov., Myxococcus landrumus sp. nov., Nannocystis bai.</title>
        <authorList>
            <person name="Ahearne A."/>
            <person name="Stevens C."/>
            <person name="Dowd S."/>
        </authorList>
    </citation>
    <scope>NUCLEOTIDE SEQUENCE [LARGE SCALE GENOMIC DNA]</scope>
    <source>
        <strain evidence="6 7">WIWO2</strain>
    </source>
</reference>
<name>A0ABT5CHB6_9BACT</name>
<dbReference type="CDD" id="cd03401">
    <property type="entry name" value="SPFH_prohibitin"/>
    <property type="match status" value="1"/>
</dbReference>
<dbReference type="InterPro" id="IPR001107">
    <property type="entry name" value="Band_7"/>
</dbReference>